<reference evidence="3" key="2">
    <citation type="journal article" date="2008" name="Nucleic Acids Res.">
        <title>The rice annotation project database (RAP-DB): 2008 update.</title>
        <authorList>
            <consortium name="The rice annotation project (RAP)"/>
        </authorList>
    </citation>
    <scope>GENOME REANNOTATION</scope>
    <source>
        <strain evidence="3">cv. Nipponbare</strain>
    </source>
</reference>
<dbReference type="InterPro" id="IPR056924">
    <property type="entry name" value="SH3_Tf2-1"/>
</dbReference>
<protein>
    <submittedName>
        <fullName evidence="2">Retroelement</fullName>
    </submittedName>
</protein>
<dbReference type="EMBL" id="AC051624">
    <property type="protein sequence ID" value="AAK92565.1"/>
    <property type="molecule type" value="Genomic_DNA"/>
</dbReference>
<gene>
    <name evidence="2" type="primary">OSJNBb0036B06.23</name>
</gene>
<proteinExistence type="predicted"/>
<reference evidence="3" key="1">
    <citation type="journal article" date="2005" name="Nature">
        <title>The map-based sequence of the rice genome.</title>
        <authorList>
            <consortium name="International rice genome sequencing project (IRGSP)"/>
            <person name="Matsumoto T."/>
            <person name="Wu J."/>
            <person name="Kanamori H."/>
            <person name="Katayose Y."/>
            <person name="Fujisawa M."/>
            <person name="Namiki N."/>
            <person name="Mizuno H."/>
            <person name="Yamamoto K."/>
            <person name="Antonio B.A."/>
            <person name="Baba T."/>
            <person name="Sakata K."/>
            <person name="Nagamura Y."/>
            <person name="Aoki H."/>
            <person name="Arikawa K."/>
            <person name="Arita K."/>
            <person name="Bito T."/>
            <person name="Chiden Y."/>
            <person name="Fujitsuka N."/>
            <person name="Fukunaka R."/>
            <person name="Hamada M."/>
            <person name="Harada C."/>
            <person name="Hayashi A."/>
            <person name="Hijishita S."/>
            <person name="Honda M."/>
            <person name="Hosokawa S."/>
            <person name="Ichikawa Y."/>
            <person name="Idonuma A."/>
            <person name="Iijima M."/>
            <person name="Ikeda M."/>
            <person name="Ikeno M."/>
            <person name="Ito K."/>
            <person name="Ito S."/>
            <person name="Ito T."/>
            <person name="Ito Y."/>
            <person name="Ito Y."/>
            <person name="Iwabuchi A."/>
            <person name="Kamiya K."/>
            <person name="Karasawa W."/>
            <person name="Kurita K."/>
            <person name="Katagiri S."/>
            <person name="Kikuta A."/>
            <person name="Kobayashi H."/>
            <person name="Kobayashi N."/>
            <person name="Machita K."/>
            <person name="Maehara T."/>
            <person name="Masukawa M."/>
            <person name="Mizubayashi T."/>
            <person name="Mukai Y."/>
            <person name="Nagasaki H."/>
            <person name="Nagata Y."/>
            <person name="Naito S."/>
            <person name="Nakashima M."/>
            <person name="Nakama Y."/>
            <person name="Nakamichi Y."/>
            <person name="Nakamura M."/>
            <person name="Meguro A."/>
            <person name="Negishi M."/>
            <person name="Ohta I."/>
            <person name="Ohta T."/>
            <person name="Okamoto M."/>
            <person name="Ono N."/>
            <person name="Saji S."/>
            <person name="Sakaguchi M."/>
            <person name="Sakai K."/>
            <person name="Shibata M."/>
            <person name="Shimokawa T."/>
            <person name="Song J."/>
            <person name="Takazaki Y."/>
            <person name="Terasawa K."/>
            <person name="Tsugane M."/>
            <person name="Tsuji K."/>
            <person name="Ueda S."/>
            <person name="Waki K."/>
            <person name="Yamagata H."/>
            <person name="Yamamoto M."/>
            <person name="Yamamoto S."/>
            <person name="Yamane H."/>
            <person name="Yoshiki S."/>
            <person name="Yoshihara R."/>
            <person name="Yukawa K."/>
            <person name="Zhong H."/>
            <person name="Yano M."/>
            <person name="Yuan Q."/>
            <person name="Ouyang S."/>
            <person name="Liu J."/>
            <person name="Jones K.M."/>
            <person name="Gansberger K."/>
            <person name="Moffat K."/>
            <person name="Hill J."/>
            <person name="Bera J."/>
            <person name="Fadrosh D."/>
            <person name="Jin S."/>
            <person name="Johri S."/>
            <person name="Kim M."/>
            <person name="Overton L."/>
            <person name="Reardon M."/>
            <person name="Tsitrin T."/>
            <person name="Vuong H."/>
            <person name="Weaver B."/>
            <person name="Ciecko A."/>
            <person name="Tallon L."/>
            <person name="Jackson J."/>
            <person name="Pai G."/>
            <person name="Aken S.V."/>
            <person name="Utterback T."/>
            <person name="Reidmuller S."/>
            <person name="Feldblyum T."/>
            <person name="Hsiao J."/>
            <person name="Zismann V."/>
            <person name="Iobst S."/>
            <person name="de Vazeille A.R."/>
            <person name="Buell C.R."/>
            <person name="Ying K."/>
            <person name="Li Y."/>
            <person name="Lu T."/>
            <person name="Huang Y."/>
            <person name="Zhao Q."/>
            <person name="Feng Q."/>
            <person name="Zhang L."/>
            <person name="Zhu J."/>
            <person name="Weng Q."/>
            <person name="Mu J."/>
            <person name="Lu Y."/>
            <person name="Fan D."/>
            <person name="Liu Y."/>
            <person name="Guan J."/>
            <person name="Zhang Y."/>
            <person name="Yu S."/>
            <person name="Liu X."/>
            <person name="Zhang Y."/>
            <person name="Hong G."/>
            <person name="Han B."/>
            <person name="Choisne N."/>
            <person name="Demange N."/>
            <person name="Orjeda G."/>
            <person name="Samain S."/>
            <person name="Cattolico L."/>
            <person name="Pelletier E."/>
            <person name="Couloux A."/>
            <person name="Segurens B."/>
            <person name="Wincker P."/>
            <person name="D'Hont A."/>
            <person name="Scarpelli C."/>
            <person name="Weissenbach J."/>
            <person name="Salanoubat M."/>
            <person name="Quetier F."/>
            <person name="Yu Y."/>
            <person name="Kim H.R."/>
            <person name="Rambo T."/>
            <person name="Currie J."/>
            <person name="Collura K."/>
            <person name="Luo M."/>
            <person name="Yang T."/>
            <person name="Ammiraju J.S.S."/>
            <person name="Engler F."/>
            <person name="Soderlund C."/>
            <person name="Wing R.A."/>
            <person name="Palmer L.E."/>
            <person name="de la Bastide M."/>
            <person name="Spiegel L."/>
            <person name="Nascimento L."/>
            <person name="Zutavern T."/>
            <person name="O'Shaughnessy A."/>
            <person name="Dike S."/>
            <person name="Dedhia N."/>
            <person name="Preston R."/>
            <person name="Balija V."/>
            <person name="McCombie W.R."/>
            <person name="Chow T."/>
            <person name="Chen H."/>
            <person name="Chung M."/>
            <person name="Chen C."/>
            <person name="Shaw J."/>
            <person name="Wu H."/>
            <person name="Hsiao K."/>
            <person name="Chao Y."/>
            <person name="Chu M."/>
            <person name="Cheng C."/>
            <person name="Hour A."/>
            <person name="Lee P."/>
            <person name="Lin S."/>
            <person name="Lin Y."/>
            <person name="Liou J."/>
            <person name="Liu S."/>
            <person name="Hsing Y."/>
            <person name="Raghuvanshi S."/>
            <person name="Mohanty A."/>
            <person name="Bharti A.K."/>
            <person name="Gaur A."/>
            <person name="Gupta V."/>
            <person name="Kumar D."/>
            <person name="Ravi V."/>
            <person name="Vij S."/>
            <person name="Kapur A."/>
            <person name="Khurana P."/>
            <person name="Khurana P."/>
            <person name="Khurana J.P."/>
            <person name="Tyagi A.K."/>
            <person name="Gaikwad K."/>
            <person name="Singh A."/>
            <person name="Dalal V."/>
            <person name="Srivastava S."/>
            <person name="Dixit A."/>
            <person name="Pal A.K."/>
            <person name="Ghazi I.A."/>
            <person name="Yadav M."/>
            <person name="Pandit A."/>
            <person name="Bhargava A."/>
            <person name="Sureshbabu K."/>
            <person name="Batra K."/>
            <person name="Sharma T.R."/>
            <person name="Mohapatra T."/>
            <person name="Singh N.K."/>
            <person name="Messing J."/>
            <person name="Nelson A.B."/>
            <person name="Fuks G."/>
            <person name="Kavchok S."/>
            <person name="Keizer G."/>
            <person name="Linton E."/>
            <person name="Llaca V."/>
            <person name="Song R."/>
            <person name="Tanyolac B."/>
            <person name="Young S."/>
            <person name="Ho-Il K."/>
            <person name="Hahn J.H."/>
            <person name="Sangsakoo G."/>
            <person name="Vanavichit A."/>
            <person name="de Mattos Luiz.A.T."/>
            <person name="Zimmer P.D."/>
            <person name="Malone G."/>
            <person name="Dellagostin O."/>
            <person name="de Oliveira A.C."/>
            <person name="Bevan M."/>
            <person name="Bancroft I."/>
            <person name="Minx P."/>
            <person name="Cordum H."/>
            <person name="Wilson R."/>
            <person name="Cheng Z."/>
            <person name="Jin W."/>
            <person name="Jiang J."/>
            <person name="Leong S.A."/>
            <person name="Iwama H."/>
            <person name="Gojobori T."/>
            <person name="Itoh T."/>
            <person name="Niimura Y."/>
            <person name="Fujii Y."/>
            <person name="Habara T."/>
            <person name="Sakai H."/>
            <person name="Sato Y."/>
            <person name="Wilson G."/>
            <person name="Kumar K."/>
            <person name="McCouch S."/>
            <person name="Juretic N."/>
            <person name="Hoen D."/>
            <person name="Wright S."/>
            <person name="Bruskiewich R."/>
            <person name="Bureau T."/>
            <person name="Miyao A."/>
            <person name="Hirochika H."/>
            <person name="Nishikawa T."/>
            <person name="Kadowaki K."/>
            <person name="Sugiura M."/>
            <person name="Burr B."/>
            <person name="Sasaki T."/>
        </authorList>
    </citation>
    <scope>NUCLEOTIDE SEQUENCE [LARGE SCALE GENOMIC DNA]</scope>
    <source>
        <strain evidence="3">cv. Nipponbare</strain>
    </source>
</reference>
<evidence type="ECO:0000313" key="3">
    <source>
        <dbReference type="Proteomes" id="UP000000763"/>
    </source>
</evidence>
<organism evidence="2 3">
    <name type="scientific">Oryza sativa subsp. japonica</name>
    <name type="common">Rice</name>
    <dbReference type="NCBI Taxonomy" id="39947"/>
    <lineage>
        <taxon>Eukaryota</taxon>
        <taxon>Viridiplantae</taxon>
        <taxon>Streptophyta</taxon>
        <taxon>Embryophyta</taxon>
        <taxon>Tracheophyta</taxon>
        <taxon>Spermatophyta</taxon>
        <taxon>Magnoliopsida</taxon>
        <taxon>Liliopsida</taxon>
        <taxon>Poales</taxon>
        <taxon>Poaceae</taxon>
        <taxon>BOP clade</taxon>
        <taxon>Oryzoideae</taxon>
        <taxon>Oryzeae</taxon>
        <taxon>Oryzinae</taxon>
        <taxon>Oryza</taxon>
        <taxon>Oryza sativa</taxon>
    </lineage>
</organism>
<dbReference type="PANTHER" id="PTHR35046:SF9">
    <property type="entry name" value="RNA-DIRECTED DNA POLYMERASE"/>
    <property type="match status" value="1"/>
</dbReference>
<dbReference type="AlphaFoldDB" id="A0A5S6RCV4"/>
<evidence type="ECO:0000259" key="1">
    <source>
        <dbReference type="Pfam" id="PF24626"/>
    </source>
</evidence>
<dbReference type="Proteomes" id="UP000000763">
    <property type="component" value="Chromosome 10"/>
</dbReference>
<evidence type="ECO:0000313" key="2">
    <source>
        <dbReference type="EMBL" id="AAK92565.1"/>
    </source>
</evidence>
<feature type="domain" description="Tf2-1-like SH3-like" evidence="1">
    <location>
        <begin position="72"/>
        <end position="126"/>
    </location>
</feature>
<dbReference type="PANTHER" id="PTHR35046">
    <property type="entry name" value="ZINC KNUCKLE (CCHC-TYPE) FAMILY PROTEIN"/>
    <property type="match status" value="1"/>
</dbReference>
<accession>A0A5S6RCV4</accession>
<sequence>MCPFQIVYGLLPRAPIDLMPLPSSEKLNFDAKQHVELMLKLHETTKENIEHMNAKYKFASDKGRRELNFEPGDLVWLHLRKERFPDLRKSKLMPRADGPFKVLAKINENAYKLDLPADYKLLVHLVLAGSRLLAGTNTLVVGLIVHPSRFTTTSGVGVTIAKAQHLWIVVVGSPTSLHPIDLSLSSKDWDTLEHIKYRNSHIINHFTKILHANLR</sequence>
<dbReference type="Pfam" id="PF24626">
    <property type="entry name" value="SH3_Tf2-1"/>
    <property type="match status" value="1"/>
</dbReference>
<name>A0A5S6RCV4_ORYSJ</name>